<dbReference type="AlphaFoldDB" id="A0A3M7GBX8"/>
<reference evidence="2 3" key="1">
    <citation type="journal article" date="2018" name="BMC Genomics">
        <title>Genomic evidence for intraspecific hybridization in a clonal and extremely halotolerant yeast.</title>
        <authorList>
            <person name="Gostincar C."/>
            <person name="Stajich J.E."/>
            <person name="Zupancic J."/>
            <person name="Zalar P."/>
            <person name="Gunde-Cimerman N."/>
        </authorList>
    </citation>
    <scope>NUCLEOTIDE SEQUENCE [LARGE SCALE GENOMIC DNA]</scope>
    <source>
        <strain evidence="2 3">EXF-10513</strain>
    </source>
</reference>
<organism evidence="2 3">
    <name type="scientific">Hortaea werneckii</name>
    <name type="common">Black yeast</name>
    <name type="synonym">Cladosporium werneckii</name>
    <dbReference type="NCBI Taxonomy" id="91943"/>
    <lineage>
        <taxon>Eukaryota</taxon>
        <taxon>Fungi</taxon>
        <taxon>Dikarya</taxon>
        <taxon>Ascomycota</taxon>
        <taxon>Pezizomycotina</taxon>
        <taxon>Dothideomycetes</taxon>
        <taxon>Dothideomycetidae</taxon>
        <taxon>Mycosphaerellales</taxon>
        <taxon>Teratosphaeriaceae</taxon>
        <taxon>Hortaea</taxon>
    </lineage>
</organism>
<sequence>MYPSNKGQVSQRHEKVGLAGQLTTSNRPLLLCPSVKLMLKSVDVDLRDISVIGAEDQGFIRGESDVTQPGSPANHERSNDIGRGSESHALTRVEGLSHKPSWRDESHSWDGLKPVDALDPDGRTIDSLYDSYMPHIQLMHPFLEKPGLRPLFDQSIKN</sequence>
<feature type="region of interest" description="Disordered" evidence="1">
    <location>
        <begin position="59"/>
        <end position="108"/>
    </location>
</feature>
<evidence type="ECO:0000313" key="3">
    <source>
        <dbReference type="Proteomes" id="UP000269539"/>
    </source>
</evidence>
<dbReference type="EMBL" id="QWIO01000368">
    <property type="protein sequence ID" value="RMY98598.1"/>
    <property type="molecule type" value="Genomic_DNA"/>
</dbReference>
<accession>A0A3M7GBX8</accession>
<feature type="compositionally biased region" description="Basic and acidic residues" evidence="1">
    <location>
        <begin position="74"/>
        <end position="108"/>
    </location>
</feature>
<gene>
    <name evidence="2" type="ORF">D0864_04332</name>
</gene>
<comment type="caution">
    <text evidence="2">The sequence shown here is derived from an EMBL/GenBank/DDBJ whole genome shotgun (WGS) entry which is preliminary data.</text>
</comment>
<evidence type="ECO:0000256" key="1">
    <source>
        <dbReference type="SAM" id="MobiDB-lite"/>
    </source>
</evidence>
<dbReference type="Proteomes" id="UP000269539">
    <property type="component" value="Unassembled WGS sequence"/>
</dbReference>
<protein>
    <submittedName>
        <fullName evidence="2">Uncharacterized protein</fullName>
    </submittedName>
</protein>
<evidence type="ECO:0000313" key="2">
    <source>
        <dbReference type="EMBL" id="RMY98598.1"/>
    </source>
</evidence>
<proteinExistence type="predicted"/>
<name>A0A3M7GBX8_HORWE</name>